<keyword evidence="5" id="KW-1185">Reference proteome</keyword>
<dbReference type="OrthoDB" id="7700931at2759"/>
<feature type="chain" id="PRO_5034620432" description="FAS1 domain-containing protein" evidence="2">
    <location>
        <begin position="16"/>
        <end position="474"/>
    </location>
</feature>
<feature type="domain" description="FAS1" evidence="3">
    <location>
        <begin position="275"/>
        <end position="436"/>
    </location>
</feature>
<dbReference type="PANTHER" id="PTHR10900">
    <property type="entry name" value="PERIOSTIN-RELATED"/>
    <property type="match status" value="1"/>
</dbReference>
<dbReference type="PROSITE" id="PS50213">
    <property type="entry name" value="FAS1"/>
    <property type="match status" value="2"/>
</dbReference>
<dbReference type="AlphaFoldDB" id="A0A8H7AK33"/>
<dbReference type="Gene3D" id="2.30.180.10">
    <property type="entry name" value="FAS1 domain"/>
    <property type="match status" value="2"/>
</dbReference>
<sequence length="474" mass="52643">MRATHLLLLVAIGTAFVIPDQEVFSSLAIENTRPSSKSSWLESVSSPHEAWETAEESISKTFNCAKNTWENAVNHAGDYAVNIKDNFQEAFAGESWLESADYETDLFDRPPHHGPHHPREPHHPPHHGKPNKTVYELINESKYTTELAKLINENEELVTLLNGTTSNFTIFAPIDSAFKKIPDDHKEPSKEFIEKLLTYHISPEFYPAGRVLVSRTIPTALGGEYLGGAPQRLSTQISLRGLTVNFYARIVAIDIFGTNGVIHGLDSILLPPPIATDIISFLPSEFSTLELGLLKTGLIDHLNKPSTHVGGTLFAPSNFAFQRLGPRINAFLFSKYGEKYLAALLKYHVVSNYTLYSDAFYKHSSLQDADDMDCDHRIPKGVFHVDLPTLLDDKSLSIDVARYARFITIKINGFNRVAIPDGIAADGVIHVVPTVLIPPRTPGAKGVSAEGMELEEFMERLEPFVELVDESTEL</sequence>
<reference evidence="4" key="1">
    <citation type="submission" date="2020-02" db="EMBL/GenBank/DDBJ databases">
        <authorList>
            <person name="Palmer J.M."/>
        </authorList>
    </citation>
    <scope>NUCLEOTIDE SEQUENCE</scope>
    <source>
        <strain evidence="4">EPUS1.4</strain>
        <tissue evidence="4">Thallus</tissue>
    </source>
</reference>
<comment type="caution">
    <text evidence="4">The sequence shown here is derived from an EMBL/GenBank/DDBJ whole genome shotgun (WGS) entry which is preliminary data.</text>
</comment>
<evidence type="ECO:0000256" key="1">
    <source>
        <dbReference type="SAM" id="MobiDB-lite"/>
    </source>
</evidence>
<dbReference type="InterPro" id="IPR000782">
    <property type="entry name" value="FAS1_domain"/>
</dbReference>
<protein>
    <recommendedName>
        <fullName evidence="3">FAS1 domain-containing protein</fullName>
    </recommendedName>
</protein>
<feature type="region of interest" description="Disordered" evidence="1">
    <location>
        <begin position="105"/>
        <end position="132"/>
    </location>
</feature>
<dbReference type="PANTHER" id="PTHR10900:SF125">
    <property type="entry name" value="FAS1 DOMAIN-CONTAINING PROTEIN YLR001C"/>
    <property type="match status" value="1"/>
</dbReference>
<dbReference type="InterPro" id="IPR050904">
    <property type="entry name" value="Adhesion/Biosynth-related"/>
</dbReference>
<dbReference type="InterPro" id="IPR036378">
    <property type="entry name" value="FAS1_dom_sf"/>
</dbReference>
<dbReference type="SMART" id="SM00554">
    <property type="entry name" value="FAS1"/>
    <property type="match status" value="2"/>
</dbReference>
<proteinExistence type="predicted"/>
<feature type="compositionally biased region" description="Basic and acidic residues" evidence="1">
    <location>
        <begin position="106"/>
        <end position="123"/>
    </location>
</feature>
<evidence type="ECO:0000259" key="3">
    <source>
        <dbReference type="PROSITE" id="PS50213"/>
    </source>
</evidence>
<evidence type="ECO:0000256" key="2">
    <source>
        <dbReference type="SAM" id="SignalP"/>
    </source>
</evidence>
<gene>
    <name evidence="4" type="ORF">GJ744_009189</name>
</gene>
<dbReference type="EMBL" id="JAACFV010000053">
    <property type="protein sequence ID" value="KAF7508476.1"/>
    <property type="molecule type" value="Genomic_DNA"/>
</dbReference>
<feature type="domain" description="FAS1" evidence="3">
    <location>
        <begin position="131"/>
        <end position="269"/>
    </location>
</feature>
<organism evidence="4 5">
    <name type="scientific">Endocarpon pusillum</name>
    <dbReference type="NCBI Taxonomy" id="364733"/>
    <lineage>
        <taxon>Eukaryota</taxon>
        <taxon>Fungi</taxon>
        <taxon>Dikarya</taxon>
        <taxon>Ascomycota</taxon>
        <taxon>Pezizomycotina</taxon>
        <taxon>Eurotiomycetes</taxon>
        <taxon>Chaetothyriomycetidae</taxon>
        <taxon>Verrucariales</taxon>
        <taxon>Verrucariaceae</taxon>
        <taxon>Endocarpon</taxon>
    </lineage>
</organism>
<evidence type="ECO:0000313" key="5">
    <source>
        <dbReference type="Proteomes" id="UP000606974"/>
    </source>
</evidence>
<name>A0A8H7AK33_9EURO</name>
<evidence type="ECO:0000313" key="4">
    <source>
        <dbReference type="EMBL" id="KAF7508476.1"/>
    </source>
</evidence>
<keyword evidence="2" id="KW-0732">Signal</keyword>
<dbReference type="Proteomes" id="UP000606974">
    <property type="component" value="Unassembled WGS sequence"/>
</dbReference>
<dbReference type="SUPFAM" id="SSF82153">
    <property type="entry name" value="FAS1 domain"/>
    <property type="match status" value="2"/>
</dbReference>
<feature type="signal peptide" evidence="2">
    <location>
        <begin position="1"/>
        <end position="15"/>
    </location>
</feature>
<accession>A0A8H7AK33</accession>
<dbReference type="Pfam" id="PF02469">
    <property type="entry name" value="Fasciclin"/>
    <property type="match status" value="2"/>
</dbReference>